<evidence type="ECO:0000313" key="2">
    <source>
        <dbReference type="Proteomes" id="UP000887540"/>
    </source>
</evidence>
<feature type="transmembrane region" description="Helical" evidence="1">
    <location>
        <begin position="260"/>
        <end position="281"/>
    </location>
</feature>
<feature type="transmembrane region" description="Helical" evidence="1">
    <location>
        <begin position="90"/>
        <end position="111"/>
    </location>
</feature>
<feature type="transmembrane region" description="Helical" evidence="1">
    <location>
        <begin position="456"/>
        <end position="475"/>
    </location>
</feature>
<feature type="transmembrane region" description="Helical" evidence="1">
    <location>
        <begin position="141"/>
        <end position="161"/>
    </location>
</feature>
<feature type="transmembrane region" description="Helical" evidence="1">
    <location>
        <begin position="21"/>
        <end position="44"/>
    </location>
</feature>
<keyword evidence="1" id="KW-1133">Transmembrane helix</keyword>
<protein>
    <submittedName>
        <fullName evidence="3">XK-related protein</fullName>
    </submittedName>
</protein>
<proteinExistence type="predicted"/>
<feature type="transmembrane region" description="Helical" evidence="1">
    <location>
        <begin position="221"/>
        <end position="248"/>
    </location>
</feature>
<sequence length="527" mass="58989">MDTVKLDQVGENFGFTVNKRLLGFIGVLELMISTAFTFLWIGYASAVFDTNFNLRFVQLVWFIIFVPSLVINGTSLVANQGEEKRGLYQIYVKLGVVRLLLEIYALVQSYFPYSLNDIFHTYNYSFGIFKKFNLYGSPEQVFLWAIIIESLLGLVLVYFRLRSVKSGDEGRHALTSRYLEIPPEVCTIGVVVLGFLEMLGSIVFTVLVITGITRMVPINSLVITTLLIGTAAFGALLIFAFGAMLIFNSMNNDSTKSLKGYLVFATFRLMIGIIAVVSFNSGLLEAITYWAIIIESLLGLVFVYFRLRLVKSDDEGRHTLTYKQLEIPHGLCTLGVVVVGLLETLGSIIFAVLVVTGIGRMIPINSLVCAPLWMGTAVFGTLLIFNRMINSTKILKGYLVFATFRLMVGIATAIFFLTGLLEAINSNQDILCDRHDGPYLHFFCLTNNRKSNYSKALGVLGVLFIIGMISIRVVYKAFKQHRKLVLEEGNNDGKGKNIDRNLGFYRSQATMDLCPYELSKNFAYEQL</sequence>
<feature type="transmembrane region" description="Helical" evidence="1">
    <location>
        <begin position="287"/>
        <end position="309"/>
    </location>
</feature>
<feature type="transmembrane region" description="Helical" evidence="1">
    <location>
        <begin position="364"/>
        <end position="385"/>
    </location>
</feature>
<feature type="transmembrane region" description="Helical" evidence="1">
    <location>
        <begin position="330"/>
        <end position="358"/>
    </location>
</feature>
<dbReference type="AlphaFoldDB" id="A0A914CJ65"/>
<feature type="transmembrane region" description="Helical" evidence="1">
    <location>
        <begin position="56"/>
        <end position="78"/>
    </location>
</feature>
<keyword evidence="1" id="KW-0472">Membrane</keyword>
<dbReference type="Proteomes" id="UP000887540">
    <property type="component" value="Unplaced"/>
</dbReference>
<reference evidence="3" key="1">
    <citation type="submission" date="2022-11" db="UniProtKB">
        <authorList>
            <consortium name="WormBaseParasite"/>
        </authorList>
    </citation>
    <scope>IDENTIFICATION</scope>
</reference>
<feature type="transmembrane region" description="Helical" evidence="1">
    <location>
        <begin position="397"/>
        <end position="421"/>
    </location>
</feature>
<keyword evidence="1" id="KW-0812">Transmembrane</keyword>
<evidence type="ECO:0000256" key="1">
    <source>
        <dbReference type="SAM" id="Phobius"/>
    </source>
</evidence>
<accession>A0A914CJ65</accession>
<dbReference type="WBParaSite" id="ACRNAN_scaffold11390.g22973.t1">
    <property type="protein sequence ID" value="ACRNAN_scaffold11390.g22973.t1"/>
    <property type="gene ID" value="ACRNAN_scaffold11390.g22973"/>
</dbReference>
<organism evidence="2 3">
    <name type="scientific">Acrobeloides nanus</name>
    <dbReference type="NCBI Taxonomy" id="290746"/>
    <lineage>
        <taxon>Eukaryota</taxon>
        <taxon>Metazoa</taxon>
        <taxon>Ecdysozoa</taxon>
        <taxon>Nematoda</taxon>
        <taxon>Chromadorea</taxon>
        <taxon>Rhabditida</taxon>
        <taxon>Tylenchina</taxon>
        <taxon>Cephalobomorpha</taxon>
        <taxon>Cephaloboidea</taxon>
        <taxon>Cephalobidae</taxon>
        <taxon>Acrobeloides</taxon>
    </lineage>
</organism>
<feature type="transmembrane region" description="Helical" evidence="1">
    <location>
        <begin position="185"/>
        <end position="209"/>
    </location>
</feature>
<name>A0A914CJ65_9BILA</name>
<evidence type="ECO:0000313" key="3">
    <source>
        <dbReference type="WBParaSite" id="ACRNAN_scaffold11390.g22973.t1"/>
    </source>
</evidence>
<keyword evidence="2" id="KW-1185">Reference proteome</keyword>